<organism evidence="1 2">
    <name type="scientific">Niastella yeongjuensis</name>
    <dbReference type="NCBI Taxonomy" id="354355"/>
    <lineage>
        <taxon>Bacteria</taxon>
        <taxon>Pseudomonadati</taxon>
        <taxon>Bacteroidota</taxon>
        <taxon>Chitinophagia</taxon>
        <taxon>Chitinophagales</taxon>
        <taxon>Chitinophagaceae</taxon>
        <taxon>Niastella</taxon>
    </lineage>
</organism>
<sequence>MKSITLILVTLVSFIGKGYCQSANGQEFGEDIKSWLKLGEHQVDLMSVKQNITPRQVELSNKVRQAMTKNAAWVRDSLPNVTDSSVIYAKFGLTKAEFDEYLLSGETKTTPELVKTGEETLLITKKKNSLVFQGTGRLKVLDSIRFNTALNEPLYNGRELELTNKSGVDNSDNPFKSPWNGYHFSYEHYGDVMDNDPKNLTASTITFDIGQIKDSGKTILMFMLMSFENGKMIQSSTVICMFK</sequence>
<dbReference type="OrthoDB" id="650130at2"/>
<dbReference type="Proteomes" id="UP000192610">
    <property type="component" value="Unassembled WGS sequence"/>
</dbReference>
<reference evidence="2" key="1">
    <citation type="submission" date="2016-04" db="EMBL/GenBank/DDBJ databases">
        <authorList>
            <person name="Chen L."/>
            <person name="Zhuang W."/>
            <person name="Wang G."/>
        </authorList>
    </citation>
    <scope>NUCLEOTIDE SEQUENCE [LARGE SCALE GENOMIC DNA]</scope>
    <source>
        <strain evidence="2">17621</strain>
    </source>
</reference>
<accession>A0A1V9FCM4</accession>
<evidence type="ECO:0000313" key="1">
    <source>
        <dbReference type="EMBL" id="OQP56032.1"/>
    </source>
</evidence>
<proteinExistence type="predicted"/>
<keyword evidence="2" id="KW-1185">Reference proteome</keyword>
<name>A0A1V9FCM4_9BACT</name>
<dbReference type="AlphaFoldDB" id="A0A1V9FCM4"/>
<comment type="caution">
    <text evidence="1">The sequence shown here is derived from an EMBL/GenBank/DDBJ whole genome shotgun (WGS) entry which is preliminary data.</text>
</comment>
<dbReference type="RefSeq" id="WP_081197241.1">
    <property type="nucleotide sequence ID" value="NZ_FOCZ01000010.1"/>
</dbReference>
<evidence type="ECO:0000313" key="2">
    <source>
        <dbReference type="Proteomes" id="UP000192610"/>
    </source>
</evidence>
<dbReference type="EMBL" id="LVXG01000002">
    <property type="protein sequence ID" value="OQP56032.1"/>
    <property type="molecule type" value="Genomic_DNA"/>
</dbReference>
<gene>
    <name evidence="1" type="ORF">A4H97_20850</name>
</gene>
<protein>
    <submittedName>
        <fullName evidence="1">Uncharacterized protein</fullName>
    </submittedName>
</protein>